<dbReference type="PROSITE" id="PS50958">
    <property type="entry name" value="SMB_2"/>
    <property type="match status" value="1"/>
</dbReference>
<evidence type="ECO:0000256" key="2">
    <source>
        <dbReference type="SAM" id="Phobius"/>
    </source>
</evidence>
<keyword evidence="2" id="KW-1133">Transmembrane helix</keyword>
<reference evidence="4" key="1">
    <citation type="journal article" date="2023" name="G3 (Bethesda)">
        <title>A reference genome for the long-term kleptoplast-retaining sea slug Elysia crispata morphotype clarki.</title>
        <authorList>
            <person name="Eastman K.E."/>
            <person name="Pendleton A.L."/>
            <person name="Shaikh M.A."/>
            <person name="Suttiyut T."/>
            <person name="Ogas R."/>
            <person name="Tomko P."/>
            <person name="Gavelis G."/>
            <person name="Widhalm J.R."/>
            <person name="Wisecaver J.H."/>
        </authorList>
    </citation>
    <scope>NUCLEOTIDE SEQUENCE</scope>
    <source>
        <strain evidence="4">ECLA1</strain>
    </source>
</reference>
<evidence type="ECO:0000256" key="1">
    <source>
        <dbReference type="ARBA" id="ARBA00023157"/>
    </source>
</evidence>
<name>A0AAE1D195_9GAST</name>
<feature type="domain" description="SMB" evidence="3">
    <location>
        <begin position="185"/>
        <end position="225"/>
    </location>
</feature>
<keyword evidence="5" id="KW-1185">Reference proteome</keyword>
<keyword evidence="2" id="KW-0812">Transmembrane</keyword>
<accession>A0AAE1D195</accession>
<sequence>MHQVAERGGSSRLLLRMAINWGLMYLMFTYVEQKADLPTEISRSFLYNGIVRNISTFPASPNISVENYNSSAYPETRKAENITKDLNYKAIKSNRLLLPKRGQWMLRTASRNISQSDSPETLFPDSSTSCLSLLSFESLTSMNQTKKRAVQETTSKEDDIIWNFSAPPADPLTETVSEEPLASSSRLSCGGRCGDWSSFPCSCNDICIVHGNCCHDISDKCPHLTATAKSRFERLKGVEIECSSMTSTFMVMSCSDYSDSGASAIRLVDDDTPGRGGNVRCTSCFTSKTAQTNNTINNTLDTVVPHFTDKPGMNQKIHDEIPTSTSDILSLIMNVPIMDFTSGIVYRSRSIAQCNGVLDSYILPWTVRLPVISYSLQLKNIEALGELVTTKDIAYVEPDLPKNISKGSQCVINSIKHCRREWIKDNPELETLCLTGNVVYYKTGNPLKQEYFDNMHCVLCYLGSDNHTLPVESYTPWQKVVKLSVVLSLSIRGTLTLLKQQKTDMLNWDALTCSVNTGKGGSGQCRTTKCTEGFEKRSDGVCRTLKKRQFAIGRDNCEFKRSQEFEKKLLSLIKCHLEVTGNAELIAETSRFVNVYDTRLGIPLVKLETDVYFPYDQPSDRQYQIRRELALLVYDANFCCVPLETDAVCSGASCRIGELEIQTVRSADAYEGRPNDKPNEGHGLVENSSVTFCESKGRGVMRCQQEHIYASQFHFFRWTANISCFGSNVGTQTLQSKERQACSNTPSPTVNLGWIFALWGGLLVLSEVRF</sequence>
<keyword evidence="2" id="KW-0472">Membrane</keyword>
<proteinExistence type="predicted"/>
<organism evidence="4 5">
    <name type="scientific">Elysia crispata</name>
    <name type="common">lettuce slug</name>
    <dbReference type="NCBI Taxonomy" id="231223"/>
    <lineage>
        <taxon>Eukaryota</taxon>
        <taxon>Metazoa</taxon>
        <taxon>Spiralia</taxon>
        <taxon>Lophotrochozoa</taxon>
        <taxon>Mollusca</taxon>
        <taxon>Gastropoda</taxon>
        <taxon>Heterobranchia</taxon>
        <taxon>Euthyneura</taxon>
        <taxon>Panpulmonata</taxon>
        <taxon>Sacoglossa</taxon>
        <taxon>Placobranchoidea</taxon>
        <taxon>Plakobranchidae</taxon>
        <taxon>Elysia</taxon>
    </lineage>
</organism>
<dbReference type="Proteomes" id="UP001283361">
    <property type="component" value="Unassembled WGS sequence"/>
</dbReference>
<dbReference type="AlphaFoldDB" id="A0AAE1D195"/>
<dbReference type="SUPFAM" id="SSF90188">
    <property type="entry name" value="Somatomedin B domain"/>
    <property type="match status" value="1"/>
</dbReference>
<evidence type="ECO:0000259" key="3">
    <source>
        <dbReference type="PROSITE" id="PS50958"/>
    </source>
</evidence>
<evidence type="ECO:0000313" key="4">
    <source>
        <dbReference type="EMBL" id="KAK3749381.1"/>
    </source>
</evidence>
<keyword evidence="1" id="KW-1015">Disulfide bond</keyword>
<dbReference type="EMBL" id="JAWDGP010005941">
    <property type="protein sequence ID" value="KAK3749381.1"/>
    <property type="molecule type" value="Genomic_DNA"/>
</dbReference>
<gene>
    <name evidence="4" type="ORF">RRG08_052165</name>
</gene>
<protein>
    <recommendedName>
        <fullName evidence="3">SMB domain-containing protein</fullName>
    </recommendedName>
</protein>
<dbReference type="Gene3D" id="4.10.410.20">
    <property type="match status" value="1"/>
</dbReference>
<evidence type="ECO:0000313" key="5">
    <source>
        <dbReference type="Proteomes" id="UP001283361"/>
    </source>
</evidence>
<comment type="caution">
    <text evidence="4">The sequence shown here is derived from an EMBL/GenBank/DDBJ whole genome shotgun (WGS) entry which is preliminary data.</text>
</comment>
<dbReference type="InterPro" id="IPR036024">
    <property type="entry name" value="Somatomedin_B-like_dom_sf"/>
</dbReference>
<dbReference type="InterPro" id="IPR001212">
    <property type="entry name" value="Somatomedin_B_dom"/>
</dbReference>
<feature type="transmembrane region" description="Helical" evidence="2">
    <location>
        <begin position="12"/>
        <end position="31"/>
    </location>
</feature>